<evidence type="ECO:0000313" key="6">
    <source>
        <dbReference type="EMBL" id="SEW37784.1"/>
    </source>
</evidence>
<name>A0A1I0RAB8_9RHOB</name>
<dbReference type="PROSITE" id="PS50931">
    <property type="entry name" value="HTH_LYSR"/>
    <property type="match status" value="1"/>
</dbReference>
<dbReference type="OrthoDB" id="9815174at2"/>
<dbReference type="Pfam" id="PF00126">
    <property type="entry name" value="HTH_1"/>
    <property type="match status" value="1"/>
</dbReference>
<keyword evidence="3 6" id="KW-0238">DNA-binding</keyword>
<dbReference type="InterPro" id="IPR000847">
    <property type="entry name" value="LysR_HTH_N"/>
</dbReference>
<keyword evidence="7" id="KW-1185">Reference proteome</keyword>
<dbReference type="STRING" id="1173584.SAMN05444851_3320"/>
<dbReference type="Proteomes" id="UP000199650">
    <property type="component" value="Unassembled WGS sequence"/>
</dbReference>
<dbReference type="PRINTS" id="PR00039">
    <property type="entry name" value="HTHLYSR"/>
</dbReference>
<dbReference type="PANTHER" id="PTHR30126:SF21">
    <property type="entry name" value="TRANSCRIPTIONAL REGULATOR-RELATED"/>
    <property type="match status" value="1"/>
</dbReference>
<dbReference type="FunFam" id="1.10.10.10:FF:000001">
    <property type="entry name" value="LysR family transcriptional regulator"/>
    <property type="match status" value="1"/>
</dbReference>
<accession>A0A1I0RAB8</accession>
<sequence>MDITLIRTFLEVAASGSFVNASERLLVTQSAVSLRVARLEESLGKQLFLRSKAGAELTPAGREFERYALSLVKIWEEARQQIGVPEGYSKSLSIGAQYSLWPRLGFRWIDRMQDAMPTLNIRAELGMPDRIMRFLVEGIVQIGLMYSPQLRPGLTARKIYDEELVLAASWEAGLDDIADRYVFVDWGPEFVHAHALELPQLTNPGMTLSLGALAADYVRMRKAAAYLPARYIKRYLDRGELHLVPDAPIFPFPVWSVWRDDLEDGIRAVAENALVAIRSQIDADQDAVIAELAQINESESVEVLGKKEDLPIYK</sequence>
<dbReference type="InterPro" id="IPR036388">
    <property type="entry name" value="WH-like_DNA-bd_sf"/>
</dbReference>
<reference evidence="6 7" key="1">
    <citation type="submission" date="2016-10" db="EMBL/GenBank/DDBJ databases">
        <authorList>
            <person name="de Groot N.N."/>
        </authorList>
    </citation>
    <scope>NUCLEOTIDE SEQUENCE [LARGE SCALE GENOMIC DNA]</scope>
    <source>
        <strain evidence="6 7">DSM 29439</strain>
    </source>
</reference>
<evidence type="ECO:0000259" key="5">
    <source>
        <dbReference type="PROSITE" id="PS50931"/>
    </source>
</evidence>
<dbReference type="EMBL" id="FOJB01000003">
    <property type="protein sequence ID" value="SEW37784.1"/>
    <property type="molecule type" value="Genomic_DNA"/>
</dbReference>
<feature type="domain" description="HTH lysR-type" evidence="5">
    <location>
        <begin position="1"/>
        <end position="58"/>
    </location>
</feature>
<keyword evidence="4" id="KW-0804">Transcription</keyword>
<evidence type="ECO:0000256" key="4">
    <source>
        <dbReference type="ARBA" id="ARBA00023163"/>
    </source>
</evidence>
<dbReference type="AlphaFoldDB" id="A0A1I0RAB8"/>
<dbReference type="GO" id="GO:0003700">
    <property type="term" value="F:DNA-binding transcription factor activity"/>
    <property type="evidence" value="ECO:0007669"/>
    <property type="project" value="InterPro"/>
</dbReference>
<dbReference type="RefSeq" id="WP_091433508.1">
    <property type="nucleotide sequence ID" value="NZ_FOJB01000003.1"/>
</dbReference>
<dbReference type="Gene3D" id="3.40.190.10">
    <property type="entry name" value="Periplasmic binding protein-like II"/>
    <property type="match status" value="2"/>
</dbReference>
<protein>
    <submittedName>
        <fullName evidence="6">DNA-binding transcriptional regulator, LysR family</fullName>
    </submittedName>
</protein>
<dbReference type="InterPro" id="IPR005119">
    <property type="entry name" value="LysR_subst-bd"/>
</dbReference>
<keyword evidence="2" id="KW-0805">Transcription regulation</keyword>
<evidence type="ECO:0000256" key="3">
    <source>
        <dbReference type="ARBA" id="ARBA00023125"/>
    </source>
</evidence>
<gene>
    <name evidence="6" type="ORF">SAMN05444851_3320</name>
</gene>
<dbReference type="Gene3D" id="1.10.10.10">
    <property type="entry name" value="Winged helix-like DNA-binding domain superfamily/Winged helix DNA-binding domain"/>
    <property type="match status" value="1"/>
</dbReference>
<dbReference type="SUPFAM" id="SSF53850">
    <property type="entry name" value="Periplasmic binding protein-like II"/>
    <property type="match status" value="1"/>
</dbReference>
<evidence type="ECO:0000256" key="1">
    <source>
        <dbReference type="ARBA" id="ARBA00009437"/>
    </source>
</evidence>
<dbReference type="InterPro" id="IPR036390">
    <property type="entry name" value="WH_DNA-bd_sf"/>
</dbReference>
<evidence type="ECO:0000256" key="2">
    <source>
        <dbReference type="ARBA" id="ARBA00023015"/>
    </source>
</evidence>
<dbReference type="SUPFAM" id="SSF46785">
    <property type="entry name" value="Winged helix' DNA-binding domain"/>
    <property type="match status" value="1"/>
</dbReference>
<organism evidence="6 7">
    <name type="scientific">Aliiroseovarius sediminilitoris</name>
    <dbReference type="NCBI Taxonomy" id="1173584"/>
    <lineage>
        <taxon>Bacteria</taxon>
        <taxon>Pseudomonadati</taxon>
        <taxon>Pseudomonadota</taxon>
        <taxon>Alphaproteobacteria</taxon>
        <taxon>Rhodobacterales</taxon>
        <taxon>Paracoccaceae</taxon>
        <taxon>Aliiroseovarius</taxon>
    </lineage>
</organism>
<dbReference type="GO" id="GO:0000976">
    <property type="term" value="F:transcription cis-regulatory region binding"/>
    <property type="evidence" value="ECO:0007669"/>
    <property type="project" value="TreeGrafter"/>
</dbReference>
<comment type="similarity">
    <text evidence="1">Belongs to the LysR transcriptional regulatory family.</text>
</comment>
<dbReference type="PANTHER" id="PTHR30126">
    <property type="entry name" value="HTH-TYPE TRANSCRIPTIONAL REGULATOR"/>
    <property type="match status" value="1"/>
</dbReference>
<proteinExistence type="inferred from homology"/>
<evidence type="ECO:0000313" key="7">
    <source>
        <dbReference type="Proteomes" id="UP000199650"/>
    </source>
</evidence>
<dbReference type="Pfam" id="PF03466">
    <property type="entry name" value="LysR_substrate"/>
    <property type="match status" value="1"/>
</dbReference>